<evidence type="ECO:0000256" key="1">
    <source>
        <dbReference type="SAM" id="MobiDB-lite"/>
    </source>
</evidence>
<reference evidence="3" key="1">
    <citation type="submission" date="2009-05" db="EMBL/GenBank/DDBJ databases">
        <title>The genome sequence of Ajellomyces capsulatus strain H143.</title>
        <authorList>
            <person name="Champion M."/>
            <person name="Cuomo C.A."/>
            <person name="Ma L.-J."/>
            <person name="Henn M.R."/>
            <person name="Sil A."/>
            <person name="Goldman B."/>
            <person name="Young S.K."/>
            <person name="Kodira C.D."/>
            <person name="Zeng Q."/>
            <person name="Koehrsen M."/>
            <person name="Alvarado L."/>
            <person name="Berlin A.M."/>
            <person name="Borenstein D."/>
            <person name="Chen Z."/>
            <person name="Engels R."/>
            <person name="Freedman E."/>
            <person name="Gellesch M."/>
            <person name="Goldberg J."/>
            <person name="Griggs A."/>
            <person name="Gujja S."/>
            <person name="Heiman D.I."/>
            <person name="Hepburn T.A."/>
            <person name="Howarth C."/>
            <person name="Jen D."/>
            <person name="Larson L."/>
            <person name="Lewis B."/>
            <person name="Mehta T."/>
            <person name="Park D."/>
            <person name="Pearson M."/>
            <person name="Roberts A."/>
            <person name="Saif S."/>
            <person name="Shea T.D."/>
            <person name="Shenoy N."/>
            <person name="Sisk P."/>
            <person name="Stolte C."/>
            <person name="Sykes S."/>
            <person name="Walk T."/>
            <person name="White J."/>
            <person name="Yandava C."/>
            <person name="Klein B."/>
            <person name="McEwen J.G."/>
            <person name="Puccia R."/>
            <person name="Goldman G.H."/>
            <person name="Felipe M.S."/>
            <person name="Nino-Vega G."/>
            <person name="San-Blas G."/>
            <person name="Taylor J.W."/>
            <person name="Mendoza L."/>
            <person name="Galagan J.E."/>
            <person name="Nusbaum C."/>
            <person name="Birren B.W."/>
        </authorList>
    </citation>
    <scope>NUCLEOTIDE SEQUENCE [LARGE SCALE GENOMIC DNA]</scope>
    <source>
        <strain evidence="3">H143</strain>
    </source>
</reference>
<evidence type="ECO:0000313" key="2">
    <source>
        <dbReference type="EMBL" id="EER43505.1"/>
    </source>
</evidence>
<organism evidence="2 3">
    <name type="scientific">Ajellomyces capsulatus (strain H143)</name>
    <name type="common">Darling's disease fungus</name>
    <name type="synonym">Histoplasma capsulatum</name>
    <dbReference type="NCBI Taxonomy" id="544712"/>
    <lineage>
        <taxon>Eukaryota</taxon>
        <taxon>Fungi</taxon>
        <taxon>Dikarya</taxon>
        <taxon>Ascomycota</taxon>
        <taxon>Pezizomycotina</taxon>
        <taxon>Eurotiomycetes</taxon>
        <taxon>Eurotiomycetidae</taxon>
        <taxon>Onygenales</taxon>
        <taxon>Ajellomycetaceae</taxon>
        <taxon>Histoplasma</taxon>
    </lineage>
</organism>
<feature type="region of interest" description="Disordered" evidence="1">
    <location>
        <begin position="47"/>
        <end position="79"/>
    </location>
</feature>
<dbReference type="VEuPathDB" id="FungiDB:HCDG_01535"/>
<accession>C6H7X4</accession>
<sequence length="145" mass="15836">MLPFLVVALDDEAGQVRADSWVPRQPDCELMHGPICGENLATPRVLGCTKSKEASNPTQSRELNQQRKPSDNSGATPSEEISCAKTLAIEHHYAQNVQHSVQLEMTINKQTDLQVYLSLGPVTTIDGYMGRDGSASKSMQVPENV</sequence>
<dbReference type="Proteomes" id="UP000002624">
    <property type="component" value="Unassembled WGS sequence"/>
</dbReference>
<dbReference type="HOGENOM" id="CLU_1786331_0_0_1"/>
<name>C6H7X4_AJECH</name>
<proteinExistence type="predicted"/>
<protein>
    <submittedName>
        <fullName evidence="2">Uncharacterized protein</fullName>
    </submittedName>
</protein>
<dbReference type="EMBL" id="GG692420">
    <property type="protein sequence ID" value="EER43505.1"/>
    <property type="molecule type" value="Genomic_DNA"/>
</dbReference>
<dbReference type="AlphaFoldDB" id="C6H7X4"/>
<gene>
    <name evidence="2" type="ORF">HCDG_01535</name>
</gene>
<feature type="compositionally biased region" description="Polar residues" evidence="1">
    <location>
        <begin position="54"/>
        <end position="63"/>
    </location>
</feature>
<evidence type="ECO:0000313" key="3">
    <source>
        <dbReference type="Proteomes" id="UP000002624"/>
    </source>
</evidence>